<organism evidence="1 2">
    <name type="scientific">Streptomyces similanensis</name>
    <dbReference type="NCBI Taxonomy" id="1274988"/>
    <lineage>
        <taxon>Bacteria</taxon>
        <taxon>Bacillati</taxon>
        <taxon>Actinomycetota</taxon>
        <taxon>Actinomycetes</taxon>
        <taxon>Kitasatosporales</taxon>
        <taxon>Streptomycetaceae</taxon>
        <taxon>Streptomyces</taxon>
    </lineage>
</organism>
<dbReference type="InterPro" id="IPR009057">
    <property type="entry name" value="Homeodomain-like_sf"/>
</dbReference>
<reference evidence="2" key="1">
    <citation type="journal article" date="2019" name="Int. J. Syst. Evol. Microbiol.">
        <title>The Global Catalogue of Microorganisms (GCM) 10K type strain sequencing project: providing services to taxonomists for standard genome sequencing and annotation.</title>
        <authorList>
            <consortium name="The Broad Institute Genomics Platform"/>
            <consortium name="The Broad Institute Genome Sequencing Center for Infectious Disease"/>
            <person name="Wu L."/>
            <person name="Ma J."/>
        </authorList>
    </citation>
    <scope>NUCLEOTIDE SEQUENCE [LARGE SCALE GENOMIC DNA]</scope>
    <source>
        <strain evidence="2">JCM 18410</strain>
    </source>
</reference>
<evidence type="ECO:0000313" key="2">
    <source>
        <dbReference type="Proteomes" id="UP001500124"/>
    </source>
</evidence>
<gene>
    <name evidence="1" type="ORF">GCM10023336_63740</name>
</gene>
<dbReference type="Proteomes" id="UP001500124">
    <property type="component" value="Unassembled WGS sequence"/>
</dbReference>
<sequence length="92" mass="9610">MPGPAPARPGARRAVLVDAAIEVPAREGARGLTFRAVDAEAAVPAGTASNWVVGRDDLFTQTGARVYERLRPDEATIARQQTAGPTGTPTRS</sequence>
<dbReference type="SUPFAM" id="SSF46689">
    <property type="entry name" value="Homeodomain-like"/>
    <property type="match status" value="1"/>
</dbReference>
<comment type="caution">
    <text evidence="1">The sequence shown here is derived from an EMBL/GenBank/DDBJ whole genome shotgun (WGS) entry which is preliminary data.</text>
</comment>
<accession>A0ABP9LF92</accession>
<dbReference type="Gene3D" id="1.10.357.10">
    <property type="entry name" value="Tetracycline Repressor, domain 2"/>
    <property type="match status" value="1"/>
</dbReference>
<proteinExistence type="predicted"/>
<protein>
    <submittedName>
        <fullName evidence="1">Uncharacterized protein</fullName>
    </submittedName>
</protein>
<name>A0ABP9LF92_9ACTN</name>
<keyword evidence="2" id="KW-1185">Reference proteome</keyword>
<evidence type="ECO:0000313" key="1">
    <source>
        <dbReference type="EMBL" id="GAA5075053.1"/>
    </source>
</evidence>
<dbReference type="EMBL" id="BAABKC010000112">
    <property type="protein sequence ID" value="GAA5075053.1"/>
    <property type="molecule type" value="Genomic_DNA"/>
</dbReference>